<evidence type="ECO:0000313" key="10">
    <source>
        <dbReference type="Proteomes" id="UP000593580"/>
    </source>
</evidence>
<evidence type="ECO:0000256" key="7">
    <source>
        <dbReference type="SAM" id="Phobius"/>
    </source>
</evidence>
<protein>
    <submittedName>
        <fullName evidence="9">FtsX-like permease family protein</fullName>
    </submittedName>
</protein>
<dbReference type="Pfam" id="PF02687">
    <property type="entry name" value="FtsX"/>
    <property type="match status" value="1"/>
</dbReference>
<gene>
    <name evidence="9" type="ORF">FM071_06680</name>
</gene>
<keyword evidence="6 7" id="KW-0472">Membrane</keyword>
<dbReference type="RefSeq" id="WP_193110063.1">
    <property type="nucleotide sequence ID" value="NZ_CP041406.1"/>
</dbReference>
<dbReference type="InterPro" id="IPR003838">
    <property type="entry name" value="ABC3_permease_C"/>
</dbReference>
<reference evidence="9 10" key="1">
    <citation type="submission" date="2019-07" db="EMBL/GenBank/DDBJ databases">
        <title>Sulfurimonas paralvinellae sp. nov., a novel mesophilic, hydrogen- and sulfur-oxidizing chemolithoautotroph within the Epsilonproteo- bacteria isolated from a deep-sea hydrothermal vent polychaete nest, reclassification of Thiomicrospira denitrificans as Sulfurimonas denitrificans comb. nov. and emended description of the genus Sulfurimonas.</title>
        <authorList>
            <person name="Wang S."/>
            <person name="Jiang L."/>
            <person name="Shao Z."/>
        </authorList>
    </citation>
    <scope>NUCLEOTIDE SEQUENCE [LARGE SCALE GENOMIC DNA]</scope>
    <source>
        <strain evidence="9 10">GO25</strain>
    </source>
</reference>
<keyword evidence="5 7" id="KW-1133">Transmembrane helix</keyword>
<evidence type="ECO:0000256" key="2">
    <source>
        <dbReference type="ARBA" id="ARBA00005236"/>
    </source>
</evidence>
<keyword evidence="3" id="KW-1003">Cell membrane</keyword>
<evidence type="ECO:0000256" key="6">
    <source>
        <dbReference type="ARBA" id="ARBA00023136"/>
    </source>
</evidence>
<organism evidence="9 10">
    <name type="scientific">Sulfurimonas paralvinellae</name>
    <dbReference type="NCBI Taxonomy" id="317658"/>
    <lineage>
        <taxon>Bacteria</taxon>
        <taxon>Pseudomonadati</taxon>
        <taxon>Campylobacterota</taxon>
        <taxon>Epsilonproteobacteria</taxon>
        <taxon>Campylobacterales</taxon>
        <taxon>Sulfurimonadaceae</taxon>
        <taxon>Sulfurimonas</taxon>
    </lineage>
</organism>
<feature type="domain" description="ABC3 transporter permease C-terminal" evidence="8">
    <location>
        <begin position="258"/>
        <end position="384"/>
    </location>
</feature>
<comment type="subcellular location">
    <subcellularLocation>
        <location evidence="1">Cell membrane</location>
        <topology evidence="1">Multi-pass membrane protein</topology>
    </subcellularLocation>
</comment>
<evidence type="ECO:0000256" key="3">
    <source>
        <dbReference type="ARBA" id="ARBA00022475"/>
    </source>
</evidence>
<evidence type="ECO:0000313" key="9">
    <source>
        <dbReference type="EMBL" id="QOP45995.1"/>
    </source>
</evidence>
<accession>A0A7M1B8I3</accession>
<dbReference type="Proteomes" id="UP000593580">
    <property type="component" value="Chromosome"/>
</dbReference>
<name>A0A7M1B8I3_9BACT</name>
<feature type="transmembrane region" description="Helical" evidence="7">
    <location>
        <begin position="24"/>
        <end position="44"/>
    </location>
</feature>
<dbReference type="EMBL" id="CP041406">
    <property type="protein sequence ID" value="QOP45995.1"/>
    <property type="molecule type" value="Genomic_DNA"/>
</dbReference>
<dbReference type="InterPro" id="IPR051447">
    <property type="entry name" value="Lipoprotein-release_system"/>
</dbReference>
<proteinExistence type="inferred from homology"/>
<keyword evidence="10" id="KW-1185">Reference proteome</keyword>
<evidence type="ECO:0000256" key="1">
    <source>
        <dbReference type="ARBA" id="ARBA00004651"/>
    </source>
</evidence>
<dbReference type="GO" id="GO:0044874">
    <property type="term" value="P:lipoprotein localization to outer membrane"/>
    <property type="evidence" value="ECO:0007669"/>
    <property type="project" value="TreeGrafter"/>
</dbReference>
<comment type="similarity">
    <text evidence="2">Belongs to the ABC-4 integral membrane protein family. LolC/E subfamily.</text>
</comment>
<sequence>MSKINFYLLEYAYAYILRYKSKNFFIVTVFTLLVALLSSLFFTTSSIEYELRERIKNQPDILVQNYQAGKPAAIDAGLLDKLLEIDGISSGRTRVEGTYYFRAKDKNFYIVGVDPFETQSDPFIQKLLEKHDINESSMLVSINVKKAMKQAYYKEYFNFVKPDGELLKVSLADSFDVSKRVELQNLILMQKETAQKIFGYHKNQVTDIALSVANKNELDFIASKIRLLLPNAKVVSKNDLSVKYEKLFDYDNGVFLSLFIIALFTFFVIVYDKANGLSSEEKREIGILKALGWRVEDVLHAKFYEASLLSLFSFILGVALAYIYVFLLKAPLLGSIFTHENLLDINSFTLNVHIDMSYILLIFLLSVPVYIAATLIPSWRVATLDADEVMR</sequence>
<dbReference type="KEGG" id="spal:FM071_06680"/>
<feature type="transmembrane region" description="Helical" evidence="7">
    <location>
        <begin position="306"/>
        <end position="327"/>
    </location>
</feature>
<dbReference type="AlphaFoldDB" id="A0A7M1B8I3"/>
<dbReference type="PANTHER" id="PTHR30489">
    <property type="entry name" value="LIPOPROTEIN-RELEASING SYSTEM TRANSMEMBRANE PROTEIN LOLE"/>
    <property type="match status" value="1"/>
</dbReference>
<feature type="transmembrane region" description="Helical" evidence="7">
    <location>
        <begin position="358"/>
        <end position="379"/>
    </location>
</feature>
<keyword evidence="4 7" id="KW-0812">Transmembrane</keyword>
<evidence type="ECO:0000256" key="5">
    <source>
        <dbReference type="ARBA" id="ARBA00022989"/>
    </source>
</evidence>
<dbReference type="PANTHER" id="PTHR30489:SF0">
    <property type="entry name" value="LIPOPROTEIN-RELEASING SYSTEM TRANSMEMBRANE PROTEIN LOLE"/>
    <property type="match status" value="1"/>
</dbReference>
<dbReference type="GO" id="GO:0098797">
    <property type="term" value="C:plasma membrane protein complex"/>
    <property type="evidence" value="ECO:0007669"/>
    <property type="project" value="TreeGrafter"/>
</dbReference>
<evidence type="ECO:0000256" key="4">
    <source>
        <dbReference type="ARBA" id="ARBA00022692"/>
    </source>
</evidence>
<feature type="transmembrane region" description="Helical" evidence="7">
    <location>
        <begin position="253"/>
        <end position="271"/>
    </location>
</feature>
<evidence type="ECO:0000259" key="8">
    <source>
        <dbReference type="Pfam" id="PF02687"/>
    </source>
</evidence>